<dbReference type="InterPro" id="IPR029063">
    <property type="entry name" value="SAM-dependent_MTases_sf"/>
</dbReference>
<proteinExistence type="predicted"/>
<dbReference type="SUPFAM" id="SSF53335">
    <property type="entry name" value="S-adenosyl-L-methionine-dependent methyltransferases"/>
    <property type="match status" value="1"/>
</dbReference>
<keyword evidence="2" id="KW-1185">Reference proteome</keyword>
<dbReference type="Gene3D" id="3.40.50.150">
    <property type="entry name" value="Vaccinia Virus protein VP39"/>
    <property type="match status" value="1"/>
</dbReference>
<organism evidence="1 2">
    <name type="scientific">Nocardioides ginsengisoli</name>
    <dbReference type="NCBI Taxonomy" id="363868"/>
    <lineage>
        <taxon>Bacteria</taxon>
        <taxon>Bacillati</taxon>
        <taxon>Actinomycetota</taxon>
        <taxon>Actinomycetes</taxon>
        <taxon>Propionibacteriales</taxon>
        <taxon>Nocardioidaceae</taxon>
        <taxon>Nocardioides</taxon>
    </lineage>
</organism>
<dbReference type="EMBL" id="JBHTLX010000012">
    <property type="protein sequence ID" value="MFD1248067.1"/>
    <property type="molecule type" value="Genomic_DNA"/>
</dbReference>
<evidence type="ECO:0008006" key="3">
    <source>
        <dbReference type="Google" id="ProtNLM"/>
    </source>
</evidence>
<protein>
    <recommendedName>
        <fullName evidence="3">Class I SAM-dependent methyltransferase</fullName>
    </recommendedName>
</protein>
<dbReference type="Proteomes" id="UP001597229">
    <property type="component" value="Unassembled WGS sequence"/>
</dbReference>
<evidence type="ECO:0000313" key="2">
    <source>
        <dbReference type="Proteomes" id="UP001597229"/>
    </source>
</evidence>
<gene>
    <name evidence="1" type="ORF">ACFQ3F_09725</name>
</gene>
<sequence>MSALKAAATRTVKPLVGDRAWQRLRRLAGRAPAPQPPKPRYAEMSLTEIGLGTGTDKARTHSYTEHYERYLRHLRHERFTLLEIGIGGYANEGRGGRSLRMWKRFFPQAQIVGLDIEDKSFVDRPRIVTYQGSQVDEEVLRRIVAEQGTPRVVIDDGSHRPEHIRETFRILFPLLADDGIYAIEDTQTSYWTRYGGSHDRHAPDTTMALVKDLLDGLNHAEFAEPDYEPTYADRHVIAVHAFHNLVIIEKGRNDEPSNRGAESRF</sequence>
<dbReference type="RefSeq" id="WP_367918617.1">
    <property type="nucleotide sequence ID" value="NZ_BAABAC010000013.1"/>
</dbReference>
<evidence type="ECO:0000313" key="1">
    <source>
        <dbReference type="EMBL" id="MFD1248067.1"/>
    </source>
</evidence>
<name>A0ABW3VYM7_9ACTN</name>
<accession>A0ABW3VYM7</accession>
<comment type="caution">
    <text evidence="1">The sequence shown here is derived from an EMBL/GenBank/DDBJ whole genome shotgun (WGS) entry which is preliminary data.</text>
</comment>
<reference evidence="2" key="1">
    <citation type="journal article" date="2019" name="Int. J. Syst. Evol. Microbiol.">
        <title>The Global Catalogue of Microorganisms (GCM) 10K type strain sequencing project: providing services to taxonomists for standard genome sequencing and annotation.</title>
        <authorList>
            <consortium name="The Broad Institute Genomics Platform"/>
            <consortium name="The Broad Institute Genome Sequencing Center for Infectious Disease"/>
            <person name="Wu L."/>
            <person name="Ma J."/>
        </authorList>
    </citation>
    <scope>NUCLEOTIDE SEQUENCE [LARGE SCALE GENOMIC DNA]</scope>
    <source>
        <strain evidence="2">CCUG 52478</strain>
    </source>
</reference>